<protein>
    <submittedName>
        <fullName evidence="1">Uncharacterized protein</fullName>
    </submittedName>
</protein>
<evidence type="ECO:0000313" key="1">
    <source>
        <dbReference type="EMBL" id="KAJ1194173.1"/>
    </source>
</evidence>
<accession>A0AAV7UZ02</accession>
<dbReference type="AlphaFoldDB" id="A0AAV7UZ02"/>
<dbReference type="Proteomes" id="UP001066276">
    <property type="component" value="Chromosome 2_2"/>
</dbReference>
<dbReference type="EMBL" id="JANPWB010000004">
    <property type="protein sequence ID" value="KAJ1194173.1"/>
    <property type="molecule type" value="Genomic_DNA"/>
</dbReference>
<name>A0AAV7UZ02_PLEWA</name>
<gene>
    <name evidence="1" type="ORF">NDU88_003468</name>
</gene>
<comment type="caution">
    <text evidence="1">The sequence shown here is derived from an EMBL/GenBank/DDBJ whole genome shotgun (WGS) entry which is preliminary data.</text>
</comment>
<sequence>MGMSDANQARVTFKVYRGTCRKAPWTWNLMSDEKDAKFGTGMETIRLKMKNSFESIDIKIDSLTRDLDYIKERLDKHHTHINMLEWISFLEDDATAMTDHLKDLPAKTEYFTKNKDLEVRSCRSNI</sequence>
<proteinExistence type="predicted"/>
<evidence type="ECO:0000313" key="2">
    <source>
        <dbReference type="Proteomes" id="UP001066276"/>
    </source>
</evidence>
<keyword evidence="2" id="KW-1185">Reference proteome</keyword>
<organism evidence="1 2">
    <name type="scientific">Pleurodeles waltl</name>
    <name type="common">Iberian ribbed newt</name>
    <dbReference type="NCBI Taxonomy" id="8319"/>
    <lineage>
        <taxon>Eukaryota</taxon>
        <taxon>Metazoa</taxon>
        <taxon>Chordata</taxon>
        <taxon>Craniata</taxon>
        <taxon>Vertebrata</taxon>
        <taxon>Euteleostomi</taxon>
        <taxon>Amphibia</taxon>
        <taxon>Batrachia</taxon>
        <taxon>Caudata</taxon>
        <taxon>Salamandroidea</taxon>
        <taxon>Salamandridae</taxon>
        <taxon>Pleurodelinae</taxon>
        <taxon>Pleurodeles</taxon>
    </lineage>
</organism>
<reference evidence="1" key="1">
    <citation type="journal article" date="2022" name="bioRxiv">
        <title>Sequencing and chromosome-scale assembly of the giantPleurodeles waltlgenome.</title>
        <authorList>
            <person name="Brown T."/>
            <person name="Elewa A."/>
            <person name="Iarovenko S."/>
            <person name="Subramanian E."/>
            <person name="Araus A.J."/>
            <person name="Petzold A."/>
            <person name="Susuki M."/>
            <person name="Suzuki K.-i.T."/>
            <person name="Hayashi T."/>
            <person name="Toyoda A."/>
            <person name="Oliveira C."/>
            <person name="Osipova E."/>
            <person name="Leigh N.D."/>
            <person name="Simon A."/>
            <person name="Yun M.H."/>
        </authorList>
    </citation>
    <scope>NUCLEOTIDE SEQUENCE</scope>
    <source>
        <strain evidence="1">20211129_DDA</strain>
        <tissue evidence="1">Liver</tissue>
    </source>
</reference>